<keyword evidence="2" id="KW-1185">Reference proteome</keyword>
<evidence type="ECO:0008006" key="3">
    <source>
        <dbReference type="Google" id="ProtNLM"/>
    </source>
</evidence>
<protein>
    <recommendedName>
        <fullName evidence="3">WSC domain-containing protein</fullName>
    </recommendedName>
</protein>
<reference evidence="1" key="1">
    <citation type="submission" date="2017-08" db="EMBL/GenBank/DDBJ databases">
        <authorList>
            <person name="Polle J.E."/>
            <person name="Barry K."/>
            <person name="Cushman J."/>
            <person name="Schmutz J."/>
            <person name="Tran D."/>
            <person name="Hathwaick L.T."/>
            <person name="Yim W.C."/>
            <person name="Jenkins J."/>
            <person name="Mckie-Krisberg Z.M."/>
            <person name="Prochnik S."/>
            <person name="Lindquist E."/>
            <person name="Dockter R.B."/>
            <person name="Adam C."/>
            <person name="Molina H."/>
            <person name="Bunkerborg J."/>
            <person name="Jin E."/>
            <person name="Buchheim M."/>
            <person name="Magnuson J."/>
        </authorList>
    </citation>
    <scope>NUCLEOTIDE SEQUENCE</scope>
    <source>
        <strain evidence="1">CCAP 19/18</strain>
    </source>
</reference>
<organism evidence="1 2">
    <name type="scientific">Dunaliella salina</name>
    <name type="common">Green alga</name>
    <name type="synonym">Protococcus salinus</name>
    <dbReference type="NCBI Taxonomy" id="3046"/>
    <lineage>
        <taxon>Eukaryota</taxon>
        <taxon>Viridiplantae</taxon>
        <taxon>Chlorophyta</taxon>
        <taxon>core chlorophytes</taxon>
        <taxon>Chlorophyceae</taxon>
        <taxon>CS clade</taxon>
        <taxon>Chlamydomonadales</taxon>
        <taxon>Dunaliellaceae</taxon>
        <taxon>Dunaliella</taxon>
    </lineage>
</organism>
<accession>A0ABQ7GBI5</accession>
<gene>
    <name evidence="1" type="ORF">DUNSADRAFT_12340</name>
</gene>
<dbReference type="Proteomes" id="UP000815325">
    <property type="component" value="Unassembled WGS sequence"/>
</dbReference>
<evidence type="ECO:0000313" key="1">
    <source>
        <dbReference type="EMBL" id="KAF5831975.1"/>
    </source>
</evidence>
<name>A0ABQ7GBI5_DUNSA</name>
<sequence length="134" mass="15525">HSRTHTRTHAHVRASAKPYNLSRCRNVPCHRAWNNFPFLCVHRKPRELRNHVRRMGHVLFCMARYIGYGPESVRYCVYTKGGKELPEGITDPKCTPECGGQWGEVNETNFKPALKPRDLSNIDKILQKDDKVVQ</sequence>
<feature type="non-terminal residue" evidence="1">
    <location>
        <position position="134"/>
    </location>
</feature>
<evidence type="ECO:0000313" key="2">
    <source>
        <dbReference type="Proteomes" id="UP000815325"/>
    </source>
</evidence>
<feature type="non-terminal residue" evidence="1">
    <location>
        <position position="1"/>
    </location>
</feature>
<comment type="caution">
    <text evidence="1">The sequence shown here is derived from an EMBL/GenBank/DDBJ whole genome shotgun (WGS) entry which is preliminary data.</text>
</comment>
<dbReference type="EMBL" id="MU069907">
    <property type="protein sequence ID" value="KAF5831975.1"/>
    <property type="molecule type" value="Genomic_DNA"/>
</dbReference>
<proteinExistence type="predicted"/>